<comment type="cofactor">
    <cofactor evidence="11">
        <name>Zn(2+)</name>
        <dbReference type="ChEBI" id="CHEBI:29105"/>
    </cofactor>
    <text evidence="11">Binds 1 zinc ion per subunit.</text>
</comment>
<protein>
    <recommendedName>
        <fullName evidence="11">Angiotensin-converting enzyme</fullName>
        <ecNumber evidence="11">3.4.-.-</ecNumber>
    </recommendedName>
</protein>
<dbReference type="Pfam" id="PF01401">
    <property type="entry name" value="Peptidase_M2"/>
    <property type="match status" value="1"/>
</dbReference>
<keyword evidence="7 11" id="KW-0862">Zinc</keyword>
<evidence type="ECO:0000256" key="3">
    <source>
        <dbReference type="ARBA" id="ARBA00023157"/>
    </source>
</evidence>
<dbReference type="GO" id="GO:0008237">
    <property type="term" value="F:metallopeptidase activity"/>
    <property type="evidence" value="ECO:0007669"/>
    <property type="project" value="UniProtKB-KW"/>
</dbReference>
<dbReference type="CDD" id="cd06461">
    <property type="entry name" value="M2_ACE"/>
    <property type="match status" value="1"/>
</dbReference>
<dbReference type="Proteomes" id="UP000198287">
    <property type="component" value="Unassembled WGS sequence"/>
</dbReference>
<dbReference type="PRINTS" id="PR00791">
    <property type="entry name" value="PEPDIPTASEA"/>
</dbReference>
<evidence type="ECO:0000256" key="5">
    <source>
        <dbReference type="PIRSR" id="PIRSR601548-10"/>
    </source>
</evidence>
<evidence type="ECO:0000256" key="2">
    <source>
        <dbReference type="ARBA" id="ARBA00022729"/>
    </source>
</evidence>
<feature type="binding site" evidence="9">
    <location>
        <position position="178"/>
    </location>
    <ligand>
        <name>Zn(2+)</name>
        <dbReference type="ChEBI" id="CHEBI:29105"/>
        <label>2</label>
        <note>catalytic</note>
    </ligand>
</feature>
<keyword evidence="2" id="KW-0732">Signal</keyword>
<dbReference type="EC" id="3.4.-.-" evidence="11"/>
<dbReference type="STRING" id="158441.A0A226CVG0"/>
<dbReference type="OrthoDB" id="10029630at2759"/>
<sequence>MQYVELKNKLAVHNGYADYGDRLRQKYEDPEFESDVDNLYTEMRPLYLHLHAYVRRKLFDTYGGEIIDLKGTLPQSLLGDMWGRFWVNLYSIGEPFPGEPSMDVTKALVDQGYTINRMFETSDAFYTSMGLKPLPPTFYNLSMLDKPSDGREVICHATAWDFYDGTDFREGANDGFHEAIGELMSMVVSTPKHLFAIGLLDQLPTDNKTEINYLFKQALSTVSTLPFHYLQDVWRWRAFRGDYPNFAEWNDEFWKLSASIVGVHAPAARTPEDLDCPSIFHVATDYDMIRYFTRTILQFQFAESLCEAAGHSGPLTNCDFSNSTLAGAKLSNMLEMGRSRPWADALEVLTGTRKMNARAIREYFAPLENWLIETNLANGDSPGWSTKPPGGGGVGSRMSDRRIIYFMTFIPYVFVAFMR</sequence>
<evidence type="ECO:0000256" key="1">
    <source>
        <dbReference type="ARBA" id="ARBA00008139"/>
    </source>
</evidence>
<dbReference type="PROSITE" id="PS52011">
    <property type="entry name" value="PEPTIDASE_M2"/>
    <property type="match status" value="1"/>
</dbReference>
<keyword evidence="13" id="KW-1185">Reference proteome</keyword>
<keyword evidence="7 11" id="KW-0479">Metal-binding</keyword>
<keyword evidence="3 8" id="KW-1015">Disulfide bond</keyword>
<reference evidence="12 13" key="1">
    <citation type="submission" date="2015-12" db="EMBL/GenBank/DDBJ databases">
        <title>The genome of Folsomia candida.</title>
        <authorList>
            <person name="Faddeeva A."/>
            <person name="Derks M.F."/>
            <person name="Anvar Y."/>
            <person name="Smit S."/>
            <person name="Van Straalen N."/>
            <person name="Roelofs D."/>
        </authorList>
    </citation>
    <scope>NUCLEOTIDE SEQUENCE [LARGE SCALE GENOMIC DNA]</scope>
    <source>
        <strain evidence="12 13">VU population</strain>
        <tissue evidence="12">Whole body</tissue>
    </source>
</reference>
<feature type="disulfide bond" evidence="8">
    <location>
        <begin position="306"/>
        <end position="318"/>
    </location>
</feature>
<evidence type="ECO:0000256" key="10">
    <source>
        <dbReference type="PROSITE-ProRule" id="PRU01355"/>
    </source>
</evidence>
<evidence type="ECO:0000313" key="13">
    <source>
        <dbReference type="Proteomes" id="UP000198287"/>
    </source>
</evidence>
<dbReference type="InterPro" id="IPR001548">
    <property type="entry name" value="Peptidase_M2"/>
</dbReference>
<feature type="binding site" evidence="7">
    <location>
        <position position="178"/>
    </location>
    <ligand>
        <name>Zn(2+)</name>
        <dbReference type="ChEBI" id="CHEBI:29105"/>
        <label>1</label>
        <note>catalytic</note>
    </ligand>
</feature>
<evidence type="ECO:0000256" key="8">
    <source>
        <dbReference type="PIRSR" id="PIRSR601548-4"/>
    </source>
</evidence>
<dbReference type="SUPFAM" id="SSF55486">
    <property type="entry name" value="Metalloproteases ('zincins'), catalytic domain"/>
    <property type="match status" value="1"/>
</dbReference>
<feature type="binding site" evidence="6">
    <location>
        <position position="27"/>
    </location>
    <ligand>
        <name>chloride</name>
        <dbReference type="ChEBI" id="CHEBI:17996"/>
        <label>1</label>
    </ligand>
</feature>
<keyword evidence="11" id="KW-0482">Metalloprotease</keyword>
<dbReference type="PANTHER" id="PTHR10514">
    <property type="entry name" value="ANGIOTENSIN-CONVERTING ENZYME"/>
    <property type="match status" value="1"/>
</dbReference>
<proteinExistence type="inferred from homology"/>
<name>A0A226CVG0_FOLCA</name>
<feature type="glycosylation site" description="N-linked (GlcNAc...) asparagine; partial" evidence="5">
    <location>
        <position position="140"/>
    </location>
</feature>
<dbReference type="GO" id="GO:0005886">
    <property type="term" value="C:plasma membrane"/>
    <property type="evidence" value="ECO:0007669"/>
    <property type="project" value="TreeGrafter"/>
</dbReference>
<comment type="caution">
    <text evidence="10">Lacks conserved residue(s) required for the propagation of feature annotation.</text>
</comment>
<evidence type="ECO:0000313" key="12">
    <source>
        <dbReference type="EMBL" id="OXA37372.1"/>
    </source>
</evidence>
<dbReference type="PANTHER" id="PTHR10514:SF24">
    <property type="entry name" value="ANGIOTENSIN-CONVERTING ENZYME 2"/>
    <property type="match status" value="1"/>
</dbReference>
<dbReference type="GO" id="GO:0008241">
    <property type="term" value="F:peptidyl-dipeptidase activity"/>
    <property type="evidence" value="ECO:0007669"/>
    <property type="project" value="InterPro"/>
</dbReference>
<dbReference type="AlphaFoldDB" id="A0A226CVG0"/>
<keyword evidence="11" id="KW-0378">Hydrolase</keyword>
<evidence type="ECO:0000256" key="9">
    <source>
        <dbReference type="PIRSR" id="PIRSR601548-8"/>
    </source>
</evidence>
<evidence type="ECO:0000256" key="11">
    <source>
        <dbReference type="RuleBase" id="RU361144"/>
    </source>
</evidence>
<dbReference type="GO" id="GO:0006508">
    <property type="term" value="P:proteolysis"/>
    <property type="evidence" value="ECO:0007669"/>
    <property type="project" value="UniProtKB-KW"/>
</dbReference>
<keyword evidence="4 5" id="KW-0325">Glycoprotein</keyword>
<dbReference type="GO" id="GO:0046872">
    <property type="term" value="F:metal ion binding"/>
    <property type="evidence" value="ECO:0007669"/>
    <property type="project" value="UniProtKB-KW"/>
</dbReference>
<comment type="similarity">
    <text evidence="1 10 11">Belongs to the peptidase M2 family.</text>
</comment>
<evidence type="ECO:0000256" key="7">
    <source>
        <dbReference type="PIRSR" id="PIRSR601548-3"/>
    </source>
</evidence>
<dbReference type="EMBL" id="LNIX01000058">
    <property type="protein sequence ID" value="OXA37372.1"/>
    <property type="molecule type" value="Genomic_DNA"/>
</dbReference>
<keyword evidence="11" id="KW-0121">Carboxypeptidase</keyword>
<comment type="caution">
    <text evidence="12">The sequence shown here is derived from an EMBL/GenBank/DDBJ whole genome shotgun (WGS) entry which is preliminary data.</text>
</comment>
<dbReference type="GO" id="GO:0004180">
    <property type="term" value="F:carboxypeptidase activity"/>
    <property type="evidence" value="ECO:0007669"/>
    <property type="project" value="UniProtKB-KW"/>
</dbReference>
<feature type="binding site" evidence="6">
    <location>
        <position position="290"/>
    </location>
    <ligand>
        <name>chloride</name>
        <dbReference type="ChEBI" id="CHEBI:17996"/>
        <label>1</label>
    </ligand>
</feature>
<evidence type="ECO:0000256" key="4">
    <source>
        <dbReference type="ARBA" id="ARBA00023180"/>
    </source>
</evidence>
<evidence type="ECO:0000256" key="6">
    <source>
        <dbReference type="PIRSR" id="PIRSR601548-2"/>
    </source>
</evidence>
<keyword evidence="11" id="KW-0645">Protease</keyword>
<gene>
    <name evidence="12" type="ORF">Fcan01_27881</name>
</gene>
<dbReference type="OMA" id="EVICHAT"/>
<accession>A0A226CVG0</accession>
<organism evidence="12 13">
    <name type="scientific">Folsomia candida</name>
    <name type="common">Springtail</name>
    <dbReference type="NCBI Taxonomy" id="158441"/>
    <lineage>
        <taxon>Eukaryota</taxon>
        <taxon>Metazoa</taxon>
        <taxon>Ecdysozoa</taxon>
        <taxon>Arthropoda</taxon>
        <taxon>Hexapoda</taxon>
        <taxon>Collembola</taxon>
        <taxon>Entomobryomorpha</taxon>
        <taxon>Isotomoidea</taxon>
        <taxon>Isotomidae</taxon>
        <taxon>Proisotominae</taxon>
        <taxon>Folsomia</taxon>
    </lineage>
</organism>